<protein>
    <recommendedName>
        <fullName evidence="6">Holliday junction branch migration complex subunit RuvA</fullName>
    </recommendedName>
</protein>
<dbReference type="GO" id="GO:0000400">
    <property type="term" value="F:four-way junction DNA binding"/>
    <property type="evidence" value="ECO:0007669"/>
    <property type="project" value="UniProtKB-UniRule"/>
</dbReference>
<dbReference type="InterPro" id="IPR003583">
    <property type="entry name" value="Hlx-hairpin-Hlx_DNA-bd_motif"/>
</dbReference>
<dbReference type="EMBL" id="PCSE01000062">
    <property type="protein sequence ID" value="PIP34585.1"/>
    <property type="molecule type" value="Genomic_DNA"/>
</dbReference>
<dbReference type="SUPFAM" id="SSF46929">
    <property type="entry name" value="DNA helicase RuvA subunit, C-terminal domain"/>
    <property type="match status" value="1"/>
</dbReference>
<dbReference type="Proteomes" id="UP000231408">
    <property type="component" value="Unassembled WGS sequence"/>
</dbReference>
<comment type="subunit">
    <text evidence="6">Homotetramer. Forms an RuvA(8)-RuvB(12)-Holliday junction (HJ) complex. HJ DNA is sandwiched between 2 RuvA tetramers; dsDNA enters through RuvA and exits via RuvB. An RuvB hexamer assembles on each DNA strand where it exits the tetramer. Each RuvB hexamer is contacted by two RuvA subunits (via domain III) on 2 adjacent RuvB subunits; this complex drives branch migration. In the full resolvosome a probable DNA-RuvA(4)-RuvB(12)-RuvC(2) complex forms which resolves the HJ.</text>
</comment>
<comment type="subcellular location">
    <subcellularLocation>
        <location evidence="6">Cytoplasm</location>
    </subcellularLocation>
</comment>
<sequence length="192" mass="20876">MISYLKGNIIYKNNNYLILDVVGVGYSIYLSEKLLQEVKINSAATFYIHQHVREDALDLYGFKNVEDLELFGMLLSVSGIGPKSALGVLSVASSQEVIQSIARGDSVLLTKVSGIGQKMAERLVLELKSKIIKLGGQSLDDFGSAITGSDEIDALMSLGYSFLEAREALRAVSPSIVESGARVKEALKNMRK</sequence>
<dbReference type="Gene3D" id="1.10.8.10">
    <property type="entry name" value="DNA helicase RuvA subunit, C-terminal domain"/>
    <property type="match status" value="1"/>
</dbReference>
<dbReference type="Gene3D" id="1.10.150.20">
    <property type="entry name" value="5' to 3' exonuclease, C-terminal subdomain"/>
    <property type="match status" value="1"/>
</dbReference>
<evidence type="ECO:0000313" key="9">
    <source>
        <dbReference type="Proteomes" id="UP000231408"/>
    </source>
</evidence>
<keyword evidence="1 6" id="KW-0963">Cytoplasm</keyword>
<evidence type="ECO:0000256" key="3">
    <source>
        <dbReference type="ARBA" id="ARBA00023125"/>
    </source>
</evidence>
<dbReference type="Pfam" id="PF07499">
    <property type="entry name" value="RuvA_C"/>
    <property type="match status" value="1"/>
</dbReference>
<comment type="caution">
    <text evidence="8">The sequence shown here is derived from an EMBL/GenBank/DDBJ whole genome shotgun (WGS) entry which is preliminary data.</text>
</comment>
<dbReference type="InterPro" id="IPR013849">
    <property type="entry name" value="DNA_helicase_Holl-junc_RuvA_I"/>
</dbReference>
<proteinExistence type="inferred from homology"/>
<keyword evidence="4 6" id="KW-0233">DNA recombination</keyword>
<feature type="domain" description="Helix-hairpin-helix DNA-binding motif class 1" evidence="7">
    <location>
        <begin position="107"/>
        <end position="126"/>
    </location>
</feature>
<dbReference type="SUPFAM" id="SSF50249">
    <property type="entry name" value="Nucleic acid-binding proteins"/>
    <property type="match status" value="1"/>
</dbReference>
<comment type="domain">
    <text evidence="6">Has three domains with a flexible linker between the domains II and III and assumes an 'L' shape. Domain III is highly mobile and contacts RuvB.</text>
</comment>
<dbReference type="InterPro" id="IPR000085">
    <property type="entry name" value="RuvA"/>
</dbReference>
<evidence type="ECO:0000259" key="7">
    <source>
        <dbReference type="SMART" id="SM00278"/>
    </source>
</evidence>
<reference evidence="8 9" key="1">
    <citation type="submission" date="2017-09" db="EMBL/GenBank/DDBJ databases">
        <title>Depth-based differentiation of microbial function through sediment-hosted aquifers and enrichment of novel symbionts in the deep terrestrial subsurface.</title>
        <authorList>
            <person name="Probst A.J."/>
            <person name="Ladd B."/>
            <person name="Jarett J.K."/>
            <person name="Geller-Mcgrath D.E."/>
            <person name="Sieber C.M."/>
            <person name="Emerson J.B."/>
            <person name="Anantharaman K."/>
            <person name="Thomas B.C."/>
            <person name="Malmstrom R."/>
            <person name="Stieglmeier M."/>
            <person name="Klingl A."/>
            <person name="Woyke T."/>
            <person name="Ryan C.M."/>
            <person name="Banfield J.F."/>
        </authorList>
    </citation>
    <scope>NUCLEOTIDE SEQUENCE [LARGE SCALE GENOMIC DNA]</scope>
    <source>
        <strain evidence="8">CG23_combo_of_CG06-09_8_20_14_all_41_10</strain>
    </source>
</reference>
<dbReference type="NCBIfam" id="TIGR00084">
    <property type="entry name" value="ruvA"/>
    <property type="match status" value="1"/>
</dbReference>
<comment type="similarity">
    <text evidence="6">Belongs to the RuvA family.</text>
</comment>
<dbReference type="InterPro" id="IPR036267">
    <property type="entry name" value="RuvA_C_sf"/>
</dbReference>
<dbReference type="GO" id="GO:0005737">
    <property type="term" value="C:cytoplasm"/>
    <property type="evidence" value="ECO:0007669"/>
    <property type="project" value="UniProtKB-SubCell"/>
</dbReference>
<evidence type="ECO:0000256" key="1">
    <source>
        <dbReference type="ARBA" id="ARBA00022490"/>
    </source>
</evidence>
<name>A0A2G9ZN31_9BACT</name>
<evidence type="ECO:0000256" key="4">
    <source>
        <dbReference type="ARBA" id="ARBA00023172"/>
    </source>
</evidence>
<dbReference type="CDD" id="cd14332">
    <property type="entry name" value="UBA_RuvA_C"/>
    <property type="match status" value="1"/>
</dbReference>
<dbReference type="InterPro" id="IPR010994">
    <property type="entry name" value="RuvA_2-like"/>
</dbReference>
<dbReference type="InterPro" id="IPR012340">
    <property type="entry name" value="NA-bd_OB-fold"/>
</dbReference>
<dbReference type="GO" id="GO:0009379">
    <property type="term" value="C:Holliday junction helicase complex"/>
    <property type="evidence" value="ECO:0007669"/>
    <property type="project" value="InterPro"/>
</dbReference>
<dbReference type="SUPFAM" id="SSF47781">
    <property type="entry name" value="RuvA domain 2-like"/>
    <property type="match status" value="1"/>
</dbReference>
<dbReference type="SMART" id="SM00278">
    <property type="entry name" value="HhH1"/>
    <property type="match status" value="2"/>
</dbReference>
<dbReference type="Pfam" id="PF14520">
    <property type="entry name" value="HHH_5"/>
    <property type="match status" value="1"/>
</dbReference>
<dbReference type="Gene3D" id="2.40.50.140">
    <property type="entry name" value="Nucleic acid-binding proteins"/>
    <property type="match status" value="1"/>
</dbReference>
<gene>
    <name evidence="6 8" type="primary">ruvA</name>
    <name evidence="8" type="ORF">COX21_02045</name>
</gene>
<dbReference type="GO" id="GO:0006310">
    <property type="term" value="P:DNA recombination"/>
    <property type="evidence" value="ECO:0007669"/>
    <property type="project" value="UniProtKB-UniRule"/>
</dbReference>
<evidence type="ECO:0000313" key="8">
    <source>
        <dbReference type="EMBL" id="PIP34585.1"/>
    </source>
</evidence>
<evidence type="ECO:0000256" key="2">
    <source>
        <dbReference type="ARBA" id="ARBA00022763"/>
    </source>
</evidence>
<keyword evidence="3 6" id="KW-0238">DNA-binding</keyword>
<dbReference type="GO" id="GO:0009378">
    <property type="term" value="F:four-way junction helicase activity"/>
    <property type="evidence" value="ECO:0007669"/>
    <property type="project" value="InterPro"/>
</dbReference>
<dbReference type="InterPro" id="IPR011114">
    <property type="entry name" value="RuvA_C"/>
</dbReference>
<accession>A0A2G9ZN31</accession>
<feature type="region of interest" description="Domain III" evidence="6">
    <location>
        <begin position="149"/>
        <end position="192"/>
    </location>
</feature>
<keyword evidence="5 6" id="KW-0234">DNA repair</keyword>
<dbReference type="HAMAP" id="MF_00031">
    <property type="entry name" value="DNA_HJ_migration_RuvA"/>
    <property type="match status" value="1"/>
</dbReference>
<comment type="function">
    <text evidence="6">The RuvA-RuvB-RuvC complex processes Holliday junction (HJ) DNA during genetic recombination and DNA repair, while the RuvA-RuvB complex plays an important role in the rescue of blocked DNA replication forks via replication fork reversal (RFR). RuvA specifically binds to HJ cruciform DNA, conferring on it an open structure. The RuvB hexamer acts as an ATP-dependent pump, pulling dsDNA into and through the RuvAB complex. HJ branch migration allows RuvC to scan DNA until it finds its consensus sequence, where it cleaves and resolves the cruciform DNA.</text>
</comment>
<comment type="caution">
    <text evidence="6">Lacks conserved residue(s) required for the propagation of feature annotation.</text>
</comment>
<organism evidence="8 9">
    <name type="scientific">Candidatus Falkowbacteria bacterium CG23_combo_of_CG06-09_8_20_14_all_41_10</name>
    <dbReference type="NCBI Taxonomy" id="1974571"/>
    <lineage>
        <taxon>Bacteria</taxon>
        <taxon>Candidatus Falkowiibacteriota</taxon>
    </lineage>
</organism>
<evidence type="ECO:0000256" key="5">
    <source>
        <dbReference type="ARBA" id="ARBA00023204"/>
    </source>
</evidence>
<dbReference type="GO" id="GO:0048476">
    <property type="term" value="C:Holliday junction resolvase complex"/>
    <property type="evidence" value="ECO:0007669"/>
    <property type="project" value="UniProtKB-UniRule"/>
</dbReference>
<evidence type="ECO:0000256" key="6">
    <source>
        <dbReference type="HAMAP-Rule" id="MF_00031"/>
    </source>
</evidence>
<dbReference type="GO" id="GO:0006281">
    <property type="term" value="P:DNA repair"/>
    <property type="evidence" value="ECO:0007669"/>
    <property type="project" value="UniProtKB-UniRule"/>
</dbReference>
<feature type="domain" description="Helix-hairpin-helix DNA-binding motif class 1" evidence="7">
    <location>
        <begin position="72"/>
        <end position="91"/>
    </location>
</feature>
<dbReference type="GO" id="GO:0005524">
    <property type="term" value="F:ATP binding"/>
    <property type="evidence" value="ECO:0007669"/>
    <property type="project" value="InterPro"/>
</dbReference>
<dbReference type="AlphaFoldDB" id="A0A2G9ZN31"/>
<dbReference type="Pfam" id="PF01330">
    <property type="entry name" value="RuvA_N"/>
    <property type="match status" value="1"/>
</dbReference>
<keyword evidence="2 6" id="KW-0227">DNA damage</keyword>